<dbReference type="GO" id="GO:0012505">
    <property type="term" value="C:endomembrane system"/>
    <property type="evidence" value="ECO:0007669"/>
    <property type="project" value="UniProtKB-SubCell"/>
</dbReference>
<keyword evidence="3 10" id="KW-0813">Transport</keyword>
<dbReference type="Proteomes" id="UP000250140">
    <property type="component" value="Unassembled WGS sequence"/>
</dbReference>
<feature type="transmembrane region" description="Helical" evidence="10">
    <location>
        <begin position="215"/>
        <end position="236"/>
    </location>
</feature>
<organism evidence="13 14">
    <name type="scientific">Glonium stellatum</name>
    <dbReference type="NCBI Taxonomy" id="574774"/>
    <lineage>
        <taxon>Eukaryota</taxon>
        <taxon>Fungi</taxon>
        <taxon>Dikarya</taxon>
        <taxon>Ascomycota</taxon>
        <taxon>Pezizomycotina</taxon>
        <taxon>Dothideomycetes</taxon>
        <taxon>Pleosporomycetidae</taxon>
        <taxon>Gloniales</taxon>
        <taxon>Gloniaceae</taxon>
        <taxon>Glonium</taxon>
    </lineage>
</organism>
<comment type="similarity">
    <text evidence="2 10">Belongs to the Ca(2+):cation antiporter (CaCA) (TC 2.A.19) family.</text>
</comment>
<evidence type="ECO:0000313" key="14">
    <source>
        <dbReference type="Proteomes" id="UP000250140"/>
    </source>
</evidence>
<proteinExistence type="inferred from homology"/>
<evidence type="ECO:0000256" key="9">
    <source>
        <dbReference type="ARBA" id="ARBA00023136"/>
    </source>
</evidence>
<dbReference type="InterPro" id="IPR004837">
    <property type="entry name" value="NaCa_Exmemb"/>
</dbReference>
<keyword evidence="7 10" id="KW-1133">Transmembrane helix</keyword>
<evidence type="ECO:0000256" key="8">
    <source>
        <dbReference type="ARBA" id="ARBA00023065"/>
    </source>
</evidence>
<feature type="transmembrane region" description="Helical" evidence="10">
    <location>
        <begin position="50"/>
        <end position="72"/>
    </location>
</feature>
<keyword evidence="14" id="KW-1185">Reference proteome</keyword>
<evidence type="ECO:0000256" key="10">
    <source>
        <dbReference type="RuleBase" id="RU365028"/>
    </source>
</evidence>
<comment type="subcellular location">
    <subcellularLocation>
        <location evidence="1">Endomembrane system</location>
        <topology evidence="1">Multi-pass membrane protein</topology>
    </subcellularLocation>
    <subcellularLocation>
        <location evidence="10">Vacuole membrane</location>
    </subcellularLocation>
</comment>
<dbReference type="InterPro" id="IPR004798">
    <property type="entry name" value="CAX-like"/>
</dbReference>
<feature type="compositionally biased region" description="Polar residues" evidence="11">
    <location>
        <begin position="24"/>
        <end position="35"/>
    </location>
</feature>
<dbReference type="NCBIfam" id="TIGR00378">
    <property type="entry name" value="cax"/>
    <property type="match status" value="1"/>
</dbReference>
<keyword evidence="10" id="KW-0050">Antiport</keyword>
<dbReference type="GO" id="GO:0000329">
    <property type="term" value="C:fungal-type vacuole membrane"/>
    <property type="evidence" value="ECO:0007669"/>
    <property type="project" value="TreeGrafter"/>
</dbReference>
<feature type="transmembrane region" description="Helical" evidence="10">
    <location>
        <begin position="342"/>
        <end position="369"/>
    </location>
</feature>
<evidence type="ECO:0000256" key="3">
    <source>
        <dbReference type="ARBA" id="ARBA00022448"/>
    </source>
</evidence>
<feature type="domain" description="Sodium/calcium exchanger membrane region" evidence="12">
    <location>
        <begin position="280"/>
        <end position="421"/>
    </location>
</feature>
<gene>
    <name evidence="13" type="ORF">AOQ84DRAFT_414765</name>
</gene>
<keyword evidence="6 10" id="KW-0106">Calcium</keyword>
<dbReference type="InterPro" id="IPR004713">
    <property type="entry name" value="CaH_exchang"/>
</dbReference>
<feature type="transmembrane region" description="Helical" evidence="10">
    <location>
        <begin position="78"/>
        <end position="100"/>
    </location>
</feature>
<feature type="transmembrane region" description="Helical" evidence="10">
    <location>
        <begin position="309"/>
        <end position="330"/>
    </location>
</feature>
<evidence type="ECO:0000259" key="12">
    <source>
        <dbReference type="Pfam" id="PF01699"/>
    </source>
</evidence>
<evidence type="ECO:0000256" key="11">
    <source>
        <dbReference type="SAM" id="MobiDB-lite"/>
    </source>
</evidence>
<dbReference type="OrthoDB" id="1699231at2759"/>
<reference evidence="13 14" key="1">
    <citation type="journal article" date="2016" name="Nat. Commun.">
        <title>Ectomycorrhizal ecology is imprinted in the genome of the dominant symbiotic fungus Cenococcum geophilum.</title>
        <authorList>
            <consortium name="DOE Joint Genome Institute"/>
            <person name="Peter M."/>
            <person name="Kohler A."/>
            <person name="Ohm R.A."/>
            <person name="Kuo A."/>
            <person name="Krutzmann J."/>
            <person name="Morin E."/>
            <person name="Arend M."/>
            <person name="Barry K.W."/>
            <person name="Binder M."/>
            <person name="Choi C."/>
            <person name="Clum A."/>
            <person name="Copeland A."/>
            <person name="Grisel N."/>
            <person name="Haridas S."/>
            <person name="Kipfer T."/>
            <person name="LaButti K."/>
            <person name="Lindquist E."/>
            <person name="Lipzen A."/>
            <person name="Maire R."/>
            <person name="Meier B."/>
            <person name="Mihaltcheva S."/>
            <person name="Molinier V."/>
            <person name="Murat C."/>
            <person name="Poggeler S."/>
            <person name="Quandt C.A."/>
            <person name="Sperisen C."/>
            <person name="Tritt A."/>
            <person name="Tisserant E."/>
            <person name="Crous P.W."/>
            <person name="Henrissat B."/>
            <person name="Nehls U."/>
            <person name="Egli S."/>
            <person name="Spatafora J.W."/>
            <person name="Grigoriev I.V."/>
            <person name="Martin F.M."/>
        </authorList>
    </citation>
    <scope>NUCLEOTIDE SEQUENCE [LARGE SCALE GENOMIC DNA]</scope>
    <source>
        <strain evidence="13 14">CBS 207.34</strain>
    </source>
</reference>
<evidence type="ECO:0000256" key="2">
    <source>
        <dbReference type="ARBA" id="ARBA00008170"/>
    </source>
</evidence>
<evidence type="ECO:0000313" key="13">
    <source>
        <dbReference type="EMBL" id="OCL04958.1"/>
    </source>
</evidence>
<keyword evidence="4 10" id="KW-0109">Calcium transport</keyword>
<feature type="transmembrane region" description="Helical" evidence="10">
    <location>
        <begin position="112"/>
        <end position="134"/>
    </location>
</feature>
<evidence type="ECO:0000256" key="5">
    <source>
        <dbReference type="ARBA" id="ARBA00022692"/>
    </source>
</evidence>
<name>A0A8E2EUK8_9PEZI</name>
<feature type="region of interest" description="Disordered" evidence="11">
    <location>
        <begin position="22"/>
        <end position="41"/>
    </location>
</feature>
<accession>A0A8E2EUK8</accession>
<feature type="transmembrane region" description="Helical" evidence="10">
    <location>
        <begin position="403"/>
        <end position="422"/>
    </location>
</feature>
<dbReference type="AlphaFoldDB" id="A0A8E2EUK8"/>
<keyword evidence="8 10" id="KW-0406">Ion transport</keyword>
<protein>
    <recommendedName>
        <fullName evidence="10">Vacuolar calcium ion transporter</fullName>
    </recommendedName>
</protein>
<evidence type="ECO:0000256" key="4">
    <source>
        <dbReference type="ARBA" id="ARBA00022568"/>
    </source>
</evidence>
<evidence type="ECO:0000256" key="1">
    <source>
        <dbReference type="ARBA" id="ARBA00004127"/>
    </source>
</evidence>
<keyword evidence="5 10" id="KW-0812">Transmembrane</keyword>
<dbReference type="InterPro" id="IPR044880">
    <property type="entry name" value="NCX_ion-bd_dom_sf"/>
</dbReference>
<dbReference type="Gene3D" id="1.20.1420.30">
    <property type="entry name" value="NCX, central ion-binding region"/>
    <property type="match status" value="2"/>
</dbReference>
<dbReference type="PANTHER" id="PTHR31503:SF22">
    <property type="entry name" value="VACUOLAR CALCIUM ION TRANSPORTER"/>
    <property type="match status" value="1"/>
</dbReference>
<evidence type="ECO:0000256" key="6">
    <source>
        <dbReference type="ARBA" id="ARBA00022837"/>
    </source>
</evidence>
<sequence>MMAITNRHRRLANEADSLLGAGNSGRSCHQPASNDESPDPSRRSRYIFHAVRVASFFSTIYVLLIFVPLGILSRALGWHPVSISIFNFLAIIPLSALVSYSADRLSNYVGELVGGLIHATFGNAVELIVGTLALSHGETRFVQSAMLGSILSDILLVLGVCLFFAACGKQAPKFNKAMVDSLSSLMVITAAALILPTALYSTFSSSKSSKIGDKILTFSRASAIVLFILYAMYLYFQLGTHPHLFLNSPTDESVTTGERDSENAAEEQQVPALGLHSASIILITATLGIMVCTHYFIDSVDETAKALHITKTFIAAVLIPIASNAPEFASVVAASRSGKINFAIGVIVGSILQIGLFVIPFLVTLGWIIQQPMTLYFEMFQTSILFFAVLVVNRLIQEGKYTYIQGAMLVGLYAIIAIAFYTCPEVSEDTVRKRSVYMITTEV</sequence>
<feature type="transmembrane region" description="Helical" evidence="10">
    <location>
        <begin position="278"/>
        <end position="297"/>
    </location>
</feature>
<evidence type="ECO:0000256" key="7">
    <source>
        <dbReference type="ARBA" id="ARBA00022989"/>
    </source>
</evidence>
<feature type="domain" description="Sodium/calcium exchanger membrane region" evidence="12">
    <location>
        <begin position="83"/>
        <end position="238"/>
    </location>
</feature>
<feature type="transmembrane region" description="Helical" evidence="10">
    <location>
        <begin position="375"/>
        <end position="396"/>
    </location>
</feature>
<feature type="transmembrane region" description="Helical" evidence="10">
    <location>
        <begin position="146"/>
        <end position="167"/>
    </location>
</feature>
<comment type="function">
    <text evidence="10">Has a role in promoting intracellular calcium ion sequestration via the exchange of calcium ions for hydrogen ions across the vacuolar membrane. Involved also in manganese ion homeostasis via its uptake into the vacuole.</text>
</comment>
<dbReference type="GO" id="GO:0006874">
    <property type="term" value="P:intracellular calcium ion homeostasis"/>
    <property type="evidence" value="ECO:0007669"/>
    <property type="project" value="TreeGrafter"/>
</dbReference>
<feature type="transmembrane region" description="Helical" evidence="10">
    <location>
        <begin position="179"/>
        <end position="203"/>
    </location>
</feature>
<keyword evidence="9 10" id="KW-0472">Membrane</keyword>
<dbReference type="Pfam" id="PF01699">
    <property type="entry name" value="Na_Ca_ex"/>
    <property type="match status" value="2"/>
</dbReference>
<dbReference type="GO" id="GO:0015369">
    <property type="term" value="F:calcium:proton antiporter activity"/>
    <property type="evidence" value="ECO:0007669"/>
    <property type="project" value="UniProtKB-UniRule"/>
</dbReference>
<dbReference type="PANTHER" id="PTHR31503">
    <property type="entry name" value="VACUOLAR CALCIUM ION TRANSPORTER"/>
    <property type="match status" value="1"/>
</dbReference>
<dbReference type="EMBL" id="KV750398">
    <property type="protein sequence ID" value="OCL04958.1"/>
    <property type="molecule type" value="Genomic_DNA"/>
</dbReference>
<keyword evidence="10" id="KW-0926">Vacuole</keyword>